<dbReference type="Proteomes" id="UP000006468">
    <property type="component" value="Chromosome"/>
</dbReference>
<name>D5QBR5_NOVHA</name>
<reference evidence="1 2" key="1">
    <citation type="journal article" date="2010" name="J. Bacteriol.">
        <title>Genome sequence of a cellulose-producing bacterium, Gluconacetobacter hansenii ATCC 23769.</title>
        <authorList>
            <person name="Iyer P.R."/>
            <person name="Geib S.M."/>
            <person name="Catchmark J."/>
            <person name="Kao T.H."/>
            <person name="Tien M."/>
        </authorList>
    </citation>
    <scope>NUCLEOTIDE SEQUENCE [LARGE SCALE GENOMIC DNA]</scope>
    <source>
        <strain evidence="1 2">ATCC 23769</strain>
    </source>
</reference>
<evidence type="ECO:0000313" key="2">
    <source>
        <dbReference type="Proteomes" id="UP000006468"/>
    </source>
</evidence>
<dbReference type="AlphaFoldDB" id="D5QBR5"/>
<sequence length="50" mass="5785">MFIIQKKIQHLTVGFIQEGFPMWSQAINDRLISITSCAPRSITIAQRYMT</sequence>
<accession>D5QBR5</accession>
<gene>
    <name evidence="1" type="ORF">GXY_02808</name>
</gene>
<organism evidence="1 2">
    <name type="scientific">Novacetimonas hansenii ATCC 23769</name>
    <dbReference type="NCBI Taxonomy" id="714995"/>
    <lineage>
        <taxon>Bacteria</taxon>
        <taxon>Pseudomonadati</taxon>
        <taxon>Pseudomonadota</taxon>
        <taxon>Alphaproteobacteria</taxon>
        <taxon>Acetobacterales</taxon>
        <taxon>Acetobacteraceae</taxon>
        <taxon>Novacetimonas</taxon>
    </lineage>
</organism>
<proteinExistence type="predicted"/>
<dbReference type="HOGENOM" id="CLU_3118894_0_0_5"/>
<evidence type="ECO:0000313" key="1">
    <source>
        <dbReference type="EMBL" id="EFG85493.1"/>
    </source>
</evidence>
<comment type="caution">
    <text evidence="1">The sequence shown here is derived from an EMBL/GenBank/DDBJ whole genome shotgun (WGS) entry which is preliminary data.</text>
</comment>
<protein>
    <submittedName>
        <fullName evidence="1">Uncharacterized protein</fullName>
    </submittedName>
</protein>
<dbReference type="EMBL" id="ADTV01000005">
    <property type="protein sequence ID" value="EFG85493.1"/>
    <property type="molecule type" value="Genomic_DNA"/>
</dbReference>